<name>H8Z1W2_9GAMM</name>
<organism evidence="2 3">
    <name type="scientific">Thiorhodovibrio frisius</name>
    <dbReference type="NCBI Taxonomy" id="631362"/>
    <lineage>
        <taxon>Bacteria</taxon>
        <taxon>Pseudomonadati</taxon>
        <taxon>Pseudomonadota</taxon>
        <taxon>Gammaproteobacteria</taxon>
        <taxon>Chromatiales</taxon>
        <taxon>Chromatiaceae</taxon>
        <taxon>Thiorhodovibrio</taxon>
    </lineage>
</organism>
<gene>
    <name evidence="2" type="ORF">Thi970DRAFT_02862</name>
</gene>
<dbReference type="Gene3D" id="3.40.50.300">
    <property type="entry name" value="P-loop containing nucleotide triphosphate hydrolases"/>
    <property type="match status" value="1"/>
</dbReference>
<dbReference type="GO" id="GO:0008146">
    <property type="term" value="F:sulfotransferase activity"/>
    <property type="evidence" value="ECO:0007669"/>
    <property type="project" value="InterPro"/>
</dbReference>
<dbReference type="InterPro" id="IPR027417">
    <property type="entry name" value="P-loop_NTPase"/>
</dbReference>
<dbReference type="eggNOG" id="COG0457">
    <property type="taxonomic scope" value="Bacteria"/>
</dbReference>
<reference evidence="3" key="1">
    <citation type="submission" date="2011-06" db="EMBL/GenBank/DDBJ databases">
        <authorList>
            <consortium name="US DOE Joint Genome Institute (JGI-PGF)"/>
            <person name="Lucas S."/>
            <person name="Han J."/>
            <person name="Lapidus A."/>
            <person name="Cheng J.-F."/>
            <person name="Goodwin L."/>
            <person name="Pitluck S."/>
            <person name="Peters L."/>
            <person name="Land M.L."/>
            <person name="Hauser L."/>
            <person name="Vogl K."/>
            <person name="Liu Z."/>
            <person name="Overmann J."/>
            <person name="Frigaard N.-U."/>
            <person name="Bryant D.A."/>
            <person name="Woyke T.J."/>
        </authorList>
    </citation>
    <scope>NUCLEOTIDE SEQUENCE [LARGE SCALE GENOMIC DNA]</scope>
    <source>
        <strain evidence="3">970</strain>
    </source>
</reference>
<dbReference type="InterPro" id="IPR037359">
    <property type="entry name" value="NST/OST"/>
</dbReference>
<evidence type="ECO:0000256" key="1">
    <source>
        <dbReference type="ARBA" id="ARBA00022679"/>
    </source>
</evidence>
<dbReference type="AlphaFoldDB" id="H8Z1W2"/>
<keyword evidence="1 2" id="KW-0808">Transferase</keyword>
<evidence type="ECO:0000313" key="2">
    <source>
        <dbReference type="EMBL" id="EIC22590.1"/>
    </source>
</evidence>
<dbReference type="HOGENOM" id="CLU_017703_3_0_6"/>
<dbReference type="EMBL" id="JH603169">
    <property type="protein sequence ID" value="EIC22590.1"/>
    <property type="molecule type" value="Genomic_DNA"/>
</dbReference>
<dbReference type="Pfam" id="PF13469">
    <property type="entry name" value="Sulfotransfer_3"/>
    <property type="match status" value="1"/>
</dbReference>
<accession>H8Z1W2</accession>
<dbReference type="Proteomes" id="UP000002964">
    <property type="component" value="Unassembled WGS sequence"/>
</dbReference>
<sequence>MSNLPHFLCIGAQKAGTSWLYKQLKQHPEIWMPPVKELHYFDHLFCKGNRSWTTGHIRRAVFGSLKWHVNHGIEPDFDYIRYLSGLASGEMFTEQWYRTAFDRPGAKGKVIGDITPEYCTLPLDGVHYVKQLLGDNVRIIYIIRDPYERALSQLRMNVERRGIGESSSIDEWLAAADFDAIENRGNYAEYIPRWKSVFASGQVKIMPFDLIKADPCHFLRELERFLELEISHEYDSAKEPVHQTKKYKIPSVISEKIRELASSQEKFYSDLQC</sequence>
<keyword evidence="3" id="KW-1185">Reference proteome</keyword>
<dbReference type="PANTHER" id="PTHR10605:SF56">
    <property type="entry name" value="BIFUNCTIONAL HEPARAN SULFATE N-DEACETYLASE_N-SULFOTRANSFERASE"/>
    <property type="match status" value="1"/>
</dbReference>
<dbReference type="SUPFAM" id="SSF52540">
    <property type="entry name" value="P-loop containing nucleoside triphosphate hydrolases"/>
    <property type="match status" value="1"/>
</dbReference>
<evidence type="ECO:0000313" key="3">
    <source>
        <dbReference type="Proteomes" id="UP000002964"/>
    </source>
</evidence>
<protein>
    <submittedName>
        <fullName evidence="2">Sulfotransferase family protein</fullName>
    </submittedName>
</protein>
<proteinExistence type="predicted"/>
<reference evidence="2 3" key="2">
    <citation type="submission" date="2011-11" db="EMBL/GenBank/DDBJ databases">
        <authorList>
            <consortium name="US DOE Joint Genome Institute"/>
            <person name="Lucas S."/>
            <person name="Han J."/>
            <person name="Lapidus A."/>
            <person name="Cheng J.-F."/>
            <person name="Goodwin L."/>
            <person name="Pitluck S."/>
            <person name="Peters L."/>
            <person name="Ovchinnikova G."/>
            <person name="Zhang X."/>
            <person name="Detter J.C."/>
            <person name="Han C."/>
            <person name="Tapia R."/>
            <person name="Land M."/>
            <person name="Hauser L."/>
            <person name="Kyrpides N."/>
            <person name="Ivanova N."/>
            <person name="Pagani I."/>
            <person name="Vogl K."/>
            <person name="Liu Z."/>
            <person name="Overmann J."/>
            <person name="Frigaard N.-U."/>
            <person name="Bryant D."/>
            <person name="Woyke T."/>
        </authorList>
    </citation>
    <scope>NUCLEOTIDE SEQUENCE [LARGE SCALE GENOMIC DNA]</scope>
    <source>
        <strain evidence="2 3">970</strain>
    </source>
</reference>
<dbReference type="PANTHER" id="PTHR10605">
    <property type="entry name" value="HEPARAN SULFATE SULFOTRANSFERASE"/>
    <property type="match status" value="1"/>
</dbReference>
<dbReference type="STRING" id="631362.Thi970DRAFT_02862"/>